<reference evidence="2" key="1">
    <citation type="submission" date="2023-08" db="EMBL/GenBank/DDBJ databases">
        <authorList>
            <person name="Audoor S."/>
            <person name="Bilcke G."/>
        </authorList>
    </citation>
    <scope>NUCLEOTIDE SEQUENCE</scope>
</reference>
<protein>
    <submittedName>
        <fullName evidence="2">Uncharacterized protein</fullName>
    </submittedName>
</protein>
<dbReference type="EMBL" id="CAKOGP040001736">
    <property type="protein sequence ID" value="CAJ1947987.1"/>
    <property type="molecule type" value="Genomic_DNA"/>
</dbReference>
<feature type="compositionally biased region" description="Low complexity" evidence="1">
    <location>
        <begin position="93"/>
        <end position="103"/>
    </location>
</feature>
<name>A0AAD2PU42_9STRA</name>
<dbReference type="Proteomes" id="UP001295423">
    <property type="component" value="Unassembled WGS sequence"/>
</dbReference>
<accession>A0AAD2PU42</accession>
<proteinExistence type="predicted"/>
<feature type="compositionally biased region" description="Polar residues" evidence="1">
    <location>
        <begin position="45"/>
        <end position="92"/>
    </location>
</feature>
<comment type="caution">
    <text evidence="2">The sequence shown here is derived from an EMBL/GenBank/DDBJ whole genome shotgun (WGS) entry which is preliminary data.</text>
</comment>
<evidence type="ECO:0000313" key="2">
    <source>
        <dbReference type="EMBL" id="CAJ1947987.1"/>
    </source>
</evidence>
<organism evidence="2 3">
    <name type="scientific">Cylindrotheca closterium</name>
    <dbReference type="NCBI Taxonomy" id="2856"/>
    <lineage>
        <taxon>Eukaryota</taxon>
        <taxon>Sar</taxon>
        <taxon>Stramenopiles</taxon>
        <taxon>Ochrophyta</taxon>
        <taxon>Bacillariophyta</taxon>
        <taxon>Bacillariophyceae</taxon>
        <taxon>Bacillariophycidae</taxon>
        <taxon>Bacillariales</taxon>
        <taxon>Bacillariaceae</taxon>
        <taxon>Cylindrotheca</taxon>
    </lineage>
</organism>
<evidence type="ECO:0000256" key="1">
    <source>
        <dbReference type="SAM" id="MobiDB-lite"/>
    </source>
</evidence>
<dbReference type="AlphaFoldDB" id="A0AAD2PU42"/>
<evidence type="ECO:0000313" key="3">
    <source>
        <dbReference type="Proteomes" id="UP001295423"/>
    </source>
</evidence>
<feature type="region of interest" description="Disordered" evidence="1">
    <location>
        <begin position="37"/>
        <end position="109"/>
    </location>
</feature>
<gene>
    <name evidence="2" type="ORF">CYCCA115_LOCUS11408</name>
</gene>
<sequence length="193" mass="21259">MQVNQERTFVLAVILAVLVAYNLRSYNKILQTFQKVSNKEDHQQLAGTSGSIVADRNSSQEIPQPPSNSSNRSIGKHPNSPQNPSSAVGLTQRTTSNSSSNSRTLDDGLSFATPTGIASKWEYLTEDLLEEYFTPAEIKGMATKECGDVMDPQNPWQWQGQAKRRISSTSGPCCPNGHIYGWFGINLMDTSPY</sequence>
<keyword evidence="3" id="KW-1185">Reference proteome</keyword>